<keyword evidence="3" id="KW-1185">Reference proteome</keyword>
<protein>
    <submittedName>
        <fullName evidence="2">Uncharacterized protein</fullName>
    </submittedName>
</protein>
<dbReference type="AlphaFoldDB" id="A0A068R668"/>
<evidence type="ECO:0000313" key="3">
    <source>
        <dbReference type="Proteomes" id="UP000032735"/>
    </source>
</evidence>
<name>A0A068R668_9GAMM</name>
<proteinExistence type="predicted"/>
<keyword evidence="1" id="KW-1133">Transmembrane helix</keyword>
<dbReference type="Proteomes" id="UP000032735">
    <property type="component" value="Chromosome"/>
</dbReference>
<feature type="transmembrane region" description="Helical" evidence="1">
    <location>
        <begin position="58"/>
        <end position="78"/>
    </location>
</feature>
<sequence>MTARLSDVRFVDIGGEEDGIGVEIDDGLESNPPLFFLLSIVTIGAGRFGVLLQPTSTAAITVLAIIHFIFFTVFFKFIPYSPIKANISVNDDL</sequence>
<organism evidence="2 3">
    <name type="scientific">Xenorhabdus poinarii G6</name>
    <dbReference type="NCBI Taxonomy" id="1354304"/>
    <lineage>
        <taxon>Bacteria</taxon>
        <taxon>Pseudomonadati</taxon>
        <taxon>Pseudomonadota</taxon>
        <taxon>Gammaproteobacteria</taxon>
        <taxon>Enterobacterales</taxon>
        <taxon>Morganellaceae</taxon>
        <taxon>Xenorhabdus</taxon>
    </lineage>
</organism>
<evidence type="ECO:0000313" key="2">
    <source>
        <dbReference type="EMBL" id="CDG22416.1"/>
    </source>
</evidence>
<reference evidence="2 3" key="1">
    <citation type="submission" date="2013-07" db="EMBL/GenBank/DDBJ databases">
        <authorList>
            <person name="Genoscope - CEA"/>
        </authorList>
    </citation>
    <scope>NUCLEOTIDE SEQUENCE [LARGE SCALE GENOMIC DNA]</scope>
    <source>
        <strain evidence="2 3">G6</strain>
    </source>
</reference>
<keyword evidence="1" id="KW-0472">Membrane</keyword>
<dbReference type="EMBL" id="FO704551">
    <property type="protein sequence ID" value="CDG22416.1"/>
    <property type="molecule type" value="Genomic_DNA"/>
</dbReference>
<dbReference type="HOGENOM" id="CLU_2398921_0_0_6"/>
<keyword evidence="1" id="KW-0812">Transmembrane</keyword>
<feature type="transmembrane region" description="Helical" evidence="1">
    <location>
        <begin position="34"/>
        <end position="52"/>
    </location>
</feature>
<evidence type="ECO:0000256" key="1">
    <source>
        <dbReference type="SAM" id="Phobius"/>
    </source>
</evidence>
<accession>A0A068R668</accession>
<dbReference type="KEGG" id="xpo:XPG1_2764"/>
<gene>
    <name evidence="2" type="ORF">XPG1_2764</name>
</gene>